<dbReference type="GO" id="GO:0004176">
    <property type="term" value="F:ATP-dependent peptidase activity"/>
    <property type="evidence" value="ECO:0007669"/>
    <property type="project" value="InterPro"/>
</dbReference>
<reference evidence="8" key="4">
    <citation type="submission" date="2015-06" db="UniProtKB">
        <authorList>
            <consortium name="EnsemblMetazoa"/>
        </authorList>
    </citation>
    <scope>IDENTIFICATION</scope>
</reference>
<evidence type="ECO:0000256" key="2">
    <source>
        <dbReference type="ARBA" id="ARBA00022741"/>
    </source>
</evidence>
<evidence type="ECO:0000259" key="5">
    <source>
        <dbReference type="Pfam" id="PF05362"/>
    </source>
</evidence>
<keyword evidence="3" id="KW-0378">Hydrolase</keyword>
<keyword evidence="2" id="KW-0547">Nucleotide-binding</keyword>
<dbReference type="InterPro" id="IPR027417">
    <property type="entry name" value="P-loop_NTPase"/>
</dbReference>
<dbReference type="GO" id="GO:0003697">
    <property type="term" value="F:single-stranded DNA binding"/>
    <property type="evidence" value="ECO:0007669"/>
    <property type="project" value="TreeGrafter"/>
</dbReference>
<dbReference type="PANTHER" id="PTHR43718:SF2">
    <property type="entry name" value="LON PROTEASE HOMOLOG, MITOCHONDRIAL"/>
    <property type="match status" value="1"/>
</dbReference>
<dbReference type="eggNOG" id="KOG2004">
    <property type="taxonomic scope" value="Eukaryota"/>
</dbReference>
<accession>W5JUB4</accession>
<dbReference type="GO" id="GO:0006515">
    <property type="term" value="P:protein quality control for misfolded or incompletely synthesized proteins"/>
    <property type="evidence" value="ECO:0007669"/>
    <property type="project" value="TreeGrafter"/>
</dbReference>
<dbReference type="FunFam" id="1.10.8.60:FF:000043">
    <property type="entry name" value="Lon protease homolog, mitochondrial"/>
    <property type="match status" value="1"/>
</dbReference>
<keyword evidence="4" id="KW-0067">ATP-binding</keyword>
<dbReference type="STRING" id="43151.W5JUB4"/>
<dbReference type="GO" id="GO:0005759">
    <property type="term" value="C:mitochondrial matrix"/>
    <property type="evidence" value="ECO:0007669"/>
    <property type="project" value="TreeGrafter"/>
</dbReference>
<feature type="domain" description="Lon protease AAA+ ATPase lid" evidence="6">
    <location>
        <begin position="90"/>
        <end position="140"/>
    </location>
</feature>
<dbReference type="Gene3D" id="1.10.8.60">
    <property type="match status" value="1"/>
</dbReference>
<organism evidence="7">
    <name type="scientific">Anopheles darlingi</name>
    <name type="common">Mosquito</name>
    <dbReference type="NCBI Taxonomy" id="43151"/>
    <lineage>
        <taxon>Eukaryota</taxon>
        <taxon>Metazoa</taxon>
        <taxon>Ecdysozoa</taxon>
        <taxon>Arthropoda</taxon>
        <taxon>Hexapoda</taxon>
        <taxon>Insecta</taxon>
        <taxon>Pterygota</taxon>
        <taxon>Neoptera</taxon>
        <taxon>Endopterygota</taxon>
        <taxon>Diptera</taxon>
        <taxon>Nematocera</taxon>
        <taxon>Culicoidea</taxon>
        <taxon>Culicidae</taxon>
        <taxon>Anophelinae</taxon>
        <taxon>Anopheles</taxon>
    </lineage>
</organism>
<evidence type="ECO:0000256" key="1">
    <source>
        <dbReference type="ARBA" id="ARBA00022670"/>
    </source>
</evidence>
<evidence type="ECO:0000313" key="9">
    <source>
        <dbReference type="Proteomes" id="UP000000673"/>
    </source>
</evidence>
<dbReference type="InterPro" id="IPR008269">
    <property type="entry name" value="Lon_proteolytic"/>
</dbReference>
<reference evidence="7" key="2">
    <citation type="submission" date="2010-05" db="EMBL/GenBank/DDBJ databases">
        <authorList>
            <person name="Almeida L.G."/>
            <person name="Nicolas M.F."/>
            <person name="Souza R.C."/>
            <person name="Vasconcelos A.T.R."/>
        </authorList>
    </citation>
    <scope>NUCLEOTIDE SEQUENCE</scope>
</reference>
<keyword evidence="1" id="KW-0645">Protease</keyword>
<dbReference type="InterPro" id="IPR014721">
    <property type="entry name" value="Ribsml_uS5_D2-typ_fold_subgr"/>
</dbReference>
<name>W5JUB4_ANODA</name>
<evidence type="ECO:0000256" key="4">
    <source>
        <dbReference type="ARBA" id="ARBA00022840"/>
    </source>
</evidence>
<sequence length="194" mass="21485">MTDYEAYLLRWSSLRVDIDNLLATLSNIAKLVKELDDPSLSNRSSAAKDTKSYINSYVLTKDLRLCIVTCGGGNKMTVVETYLIPQAKRDSGVEDKHITITDDALNALIRSYCRESGVRNLQKQIEKIVRKAAFKVVRKEADFTEVSADNLSDLLGKPIFTHDRMYDTTPPGVVMGLAWTAMGGSALYIETVAG</sequence>
<reference evidence="7" key="3">
    <citation type="journal article" date="2013" name="Nucleic Acids Res.">
        <title>The genome of Anopheles darlingi, the main neotropical malaria vector.</title>
        <authorList>
            <person name="Marinotti O."/>
            <person name="Cerqueira G.C."/>
            <person name="de Almeida L.G."/>
            <person name="Ferro M.I."/>
            <person name="Loreto E.L."/>
            <person name="Zaha A."/>
            <person name="Teixeira S.M."/>
            <person name="Wespiser A.R."/>
            <person name="Almeida E Silva A."/>
            <person name="Schlindwein A.D."/>
            <person name="Pacheco A.C."/>
            <person name="Silva A.L."/>
            <person name="Graveley B.R."/>
            <person name="Walenz B.P."/>
            <person name="Lima Bde A."/>
            <person name="Ribeiro C.A."/>
            <person name="Nunes-Silva C.G."/>
            <person name="de Carvalho C.R."/>
            <person name="Soares C.M."/>
            <person name="de Menezes C.B."/>
            <person name="Matiolli C."/>
            <person name="Caffrey D."/>
            <person name="Araujo D.A."/>
            <person name="de Oliveira D.M."/>
            <person name="Golenbock D."/>
            <person name="Grisard E.C."/>
            <person name="Fantinatti-Garboggini F."/>
            <person name="de Carvalho F.M."/>
            <person name="Barcellos F.G."/>
            <person name="Prosdocimi F."/>
            <person name="May G."/>
            <person name="Azevedo Junior G.M."/>
            <person name="Guimaraes G.M."/>
            <person name="Goldman G.H."/>
            <person name="Padilha I.Q."/>
            <person name="Batista Jda S."/>
            <person name="Ferro J.A."/>
            <person name="Ribeiro J.M."/>
            <person name="Fietto J.L."/>
            <person name="Dabbas K.M."/>
            <person name="Cerdeira L."/>
            <person name="Agnez-Lima L.F."/>
            <person name="Brocchi M."/>
            <person name="de Carvalho M.O."/>
            <person name="Teixeira Mde M."/>
            <person name="Diniz Maia Mde M."/>
            <person name="Goldman M.H."/>
            <person name="Cruz Schneider M.P."/>
            <person name="Felipe M.S."/>
            <person name="Hungria M."/>
            <person name="Nicolas M.F."/>
            <person name="Pereira M."/>
            <person name="Montes M.A."/>
            <person name="Cantao M.E."/>
            <person name="Vincentz M."/>
            <person name="Rafael M.S."/>
            <person name="Silverman N."/>
            <person name="Stoco P.H."/>
            <person name="Souza R.C."/>
            <person name="Vicentini R."/>
            <person name="Gazzinelli R.T."/>
            <person name="Neves Rde O."/>
            <person name="Silva R."/>
            <person name="Astolfi-Filho S."/>
            <person name="Maciel T.E."/>
            <person name="Urmenyi T.P."/>
            <person name="Tadei W.P."/>
            <person name="Camargo E.P."/>
            <person name="de Vasconcelos A.T."/>
        </authorList>
    </citation>
    <scope>NUCLEOTIDE SEQUENCE</scope>
</reference>
<reference evidence="7 9" key="1">
    <citation type="journal article" date="2010" name="BMC Genomics">
        <title>Combination of measures distinguishes pre-miRNAs from other stem-loops in the genome of the newly sequenced Anopheles darlingi.</title>
        <authorList>
            <person name="Mendes N.D."/>
            <person name="Freitas A.T."/>
            <person name="Vasconcelos A.T."/>
            <person name="Sagot M.F."/>
        </authorList>
    </citation>
    <scope>NUCLEOTIDE SEQUENCE</scope>
</reference>
<gene>
    <name evidence="7" type="ORF">AND_000248</name>
</gene>
<proteinExistence type="predicted"/>
<dbReference type="InterPro" id="IPR054594">
    <property type="entry name" value="Lon_lid"/>
</dbReference>
<dbReference type="EMBL" id="ADMH02000067">
    <property type="protein sequence ID" value="ETN67922.1"/>
    <property type="molecule type" value="Genomic_DNA"/>
</dbReference>
<dbReference type="Pfam" id="PF22667">
    <property type="entry name" value="Lon_lid"/>
    <property type="match status" value="1"/>
</dbReference>
<dbReference type="HOGENOM" id="CLU_1403523_0_0_1"/>
<evidence type="ECO:0000259" key="6">
    <source>
        <dbReference type="Pfam" id="PF22667"/>
    </source>
</evidence>
<dbReference type="SUPFAM" id="SSF52540">
    <property type="entry name" value="P-loop containing nucleoside triphosphate hydrolases"/>
    <property type="match status" value="1"/>
</dbReference>
<dbReference type="InterPro" id="IPR027065">
    <property type="entry name" value="Lon_Prtase"/>
</dbReference>
<protein>
    <submittedName>
        <fullName evidence="7 8">Uncharacterized protein</fullName>
    </submittedName>
</protein>
<dbReference type="VEuPathDB" id="VectorBase:ADAC000248"/>
<dbReference type="GO" id="GO:0004252">
    <property type="term" value="F:serine-type endopeptidase activity"/>
    <property type="evidence" value="ECO:0007669"/>
    <property type="project" value="InterPro"/>
</dbReference>
<evidence type="ECO:0000313" key="7">
    <source>
        <dbReference type="EMBL" id="ETN67922.1"/>
    </source>
</evidence>
<evidence type="ECO:0000313" key="8">
    <source>
        <dbReference type="EnsemblMetazoa" id="ADAC000248-PA"/>
    </source>
</evidence>
<dbReference type="VEuPathDB" id="VectorBase:ADAR2_000511"/>
<dbReference type="PANTHER" id="PTHR43718">
    <property type="entry name" value="LON PROTEASE"/>
    <property type="match status" value="1"/>
</dbReference>
<dbReference type="AlphaFoldDB" id="W5JUB4"/>
<dbReference type="GO" id="GO:0051131">
    <property type="term" value="P:chaperone-mediated protein complex assembly"/>
    <property type="evidence" value="ECO:0007669"/>
    <property type="project" value="TreeGrafter"/>
</dbReference>
<dbReference type="Gene3D" id="3.30.230.10">
    <property type="match status" value="1"/>
</dbReference>
<dbReference type="GO" id="GO:0005524">
    <property type="term" value="F:ATP binding"/>
    <property type="evidence" value="ECO:0007669"/>
    <property type="project" value="UniProtKB-KW"/>
</dbReference>
<dbReference type="GO" id="GO:0007005">
    <property type="term" value="P:mitochondrion organization"/>
    <property type="evidence" value="ECO:0007669"/>
    <property type="project" value="TreeGrafter"/>
</dbReference>
<dbReference type="Proteomes" id="UP000000673">
    <property type="component" value="Unassembled WGS sequence"/>
</dbReference>
<dbReference type="EnsemblMetazoa" id="ADAC000248-RA">
    <property type="protein sequence ID" value="ADAC000248-PA"/>
    <property type="gene ID" value="ADAC000248"/>
</dbReference>
<dbReference type="Pfam" id="PF05362">
    <property type="entry name" value="Lon_C"/>
    <property type="match status" value="1"/>
</dbReference>
<evidence type="ECO:0000256" key="3">
    <source>
        <dbReference type="ARBA" id="ARBA00022801"/>
    </source>
</evidence>
<feature type="domain" description="Lon proteolytic" evidence="5">
    <location>
        <begin position="146"/>
        <end position="192"/>
    </location>
</feature>
<keyword evidence="9" id="KW-1185">Reference proteome</keyword>